<dbReference type="AlphaFoldDB" id="A0A133XS59"/>
<dbReference type="EC" id="2.7.4.25" evidence="9"/>
<dbReference type="InterPro" id="IPR027417">
    <property type="entry name" value="P-loop_NTPase"/>
</dbReference>
<dbReference type="Pfam" id="PF02224">
    <property type="entry name" value="Cytidylate_kin"/>
    <property type="match status" value="1"/>
</dbReference>
<evidence type="ECO:0000256" key="1">
    <source>
        <dbReference type="ARBA" id="ARBA00009427"/>
    </source>
</evidence>
<dbReference type="GO" id="GO:0036431">
    <property type="term" value="F:dCMP kinase activity"/>
    <property type="evidence" value="ECO:0007669"/>
    <property type="project" value="InterPro"/>
</dbReference>
<evidence type="ECO:0000256" key="8">
    <source>
        <dbReference type="ARBA" id="ARBA00048478"/>
    </source>
</evidence>
<evidence type="ECO:0000256" key="9">
    <source>
        <dbReference type="HAMAP-Rule" id="MF_00238"/>
    </source>
</evidence>
<dbReference type="PANTHER" id="PTHR10434:SF11">
    <property type="entry name" value="1-ACYL-SN-GLYCEROL-3-PHOSPHATE ACYLTRANSFERASE"/>
    <property type="match status" value="1"/>
</dbReference>
<dbReference type="GO" id="GO:0006220">
    <property type="term" value="P:pyrimidine nucleotide metabolic process"/>
    <property type="evidence" value="ECO:0007669"/>
    <property type="project" value="UniProtKB-UniRule"/>
</dbReference>
<dbReference type="SUPFAM" id="SSF52540">
    <property type="entry name" value="P-loop containing nucleoside triphosphate hydrolases"/>
    <property type="match status" value="1"/>
</dbReference>
<dbReference type="PATRIC" id="fig|1393034.3.peg.968"/>
<protein>
    <recommendedName>
        <fullName evidence="9">Cytidylate kinase</fullName>
        <shortName evidence="9">CK</shortName>
        <ecNumber evidence="9">2.7.4.25</ecNumber>
    </recommendedName>
    <alternativeName>
        <fullName evidence="9">Cytidine monophosphate kinase</fullName>
        <shortName evidence="9">CMP kinase</shortName>
    </alternativeName>
</protein>
<dbReference type="GO" id="GO:0005524">
    <property type="term" value="F:ATP binding"/>
    <property type="evidence" value="ECO:0007669"/>
    <property type="project" value="UniProtKB-UniRule"/>
</dbReference>
<comment type="catalytic activity">
    <reaction evidence="7 9">
        <text>dCMP + ATP = dCDP + ADP</text>
        <dbReference type="Rhea" id="RHEA:25094"/>
        <dbReference type="ChEBI" id="CHEBI:30616"/>
        <dbReference type="ChEBI" id="CHEBI:57566"/>
        <dbReference type="ChEBI" id="CHEBI:58593"/>
        <dbReference type="ChEBI" id="CHEBI:456216"/>
        <dbReference type="EC" id="2.7.4.25"/>
    </reaction>
</comment>
<dbReference type="CDD" id="cd07989">
    <property type="entry name" value="LPLAT_AGPAT-like"/>
    <property type="match status" value="1"/>
</dbReference>
<dbReference type="InterPro" id="IPR002123">
    <property type="entry name" value="Plipid/glycerol_acylTrfase"/>
</dbReference>
<sequence>MSYTSEVYVIVAIDGPAGSGKSTVAKRIAQRLGLSYLDTGAMYRAVTFACLQNGIDLSDTDAVANCAQTINIRFEASRNDNSADDSAKPVTANATQRVFIDTTEVTADIRTVLIDQNVSQVAAIPEVRQAMVRLQQQAGEKGNVVAEGRDIGTTVFPNADVKIFLTADACARAHRRAVQRSGGDEAKATHTPTNPNEEQQILQDIKRRDEIDSTRAVSPLVAATDAHHIDSSNLSVDEVCAKIEAYVHQTAATKKATAFIDPLDKYYERPVAEFSLFLRALLKFVVAVCQIYTKIKYRWKIENFDTLLAATVPASETVTNNTSTTARSTAPASKKGVIIIMNHVSFLDPFLPTCSLILSGRSVRPIYKSEFNHIGILRWALPRFGCFPVSRNTADIKALRRAQRALQRGESILIYPEGTRVRTDDQPVEIHGGFALLAKMAKADIIPMAIVGARDITPPGKCYPRPKKVFCRVGTPIVYDEGNAKNRREYLAQLEQQATQQMYALRDVLKQEHPGRN</sequence>
<evidence type="ECO:0000256" key="3">
    <source>
        <dbReference type="ARBA" id="ARBA00022741"/>
    </source>
</evidence>
<comment type="subcellular location">
    <subcellularLocation>
        <location evidence="9">Cytoplasm</location>
    </subcellularLocation>
</comment>
<dbReference type="GO" id="GO:0003841">
    <property type="term" value="F:1-acylglycerol-3-phosphate O-acyltransferase activity"/>
    <property type="evidence" value="ECO:0007669"/>
    <property type="project" value="TreeGrafter"/>
</dbReference>
<organism evidence="12 13">
    <name type="scientific">Atopobium deltae</name>
    <dbReference type="NCBI Taxonomy" id="1393034"/>
    <lineage>
        <taxon>Bacteria</taxon>
        <taxon>Bacillati</taxon>
        <taxon>Actinomycetota</taxon>
        <taxon>Coriobacteriia</taxon>
        <taxon>Coriobacteriales</taxon>
        <taxon>Atopobiaceae</taxon>
        <taxon>Atopobium</taxon>
    </lineage>
</organism>
<dbReference type="InterPro" id="IPR011994">
    <property type="entry name" value="Cytidylate_kinase_dom"/>
</dbReference>
<evidence type="ECO:0000256" key="2">
    <source>
        <dbReference type="ARBA" id="ARBA00022679"/>
    </source>
</evidence>
<dbReference type="GO" id="GO:0005737">
    <property type="term" value="C:cytoplasm"/>
    <property type="evidence" value="ECO:0007669"/>
    <property type="project" value="UniProtKB-SubCell"/>
</dbReference>
<dbReference type="HAMAP" id="MF_00238">
    <property type="entry name" value="Cytidyl_kinase_type1"/>
    <property type="match status" value="1"/>
</dbReference>
<reference evidence="13" key="1">
    <citation type="submission" date="2016-01" db="EMBL/GenBank/DDBJ databases">
        <authorList>
            <person name="Mitreva M."/>
            <person name="Pepin K.H."/>
            <person name="Mihindukulasuriya K.A."/>
            <person name="Fulton R."/>
            <person name="Fronick C."/>
            <person name="O'Laughlin M."/>
            <person name="Miner T."/>
            <person name="Herter B."/>
            <person name="Rosa B.A."/>
            <person name="Cordes M."/>
            <person name="Tomlinson C."/>
            <person name="Wollam A."/>
            <person name="Palsikar V.B."/>
            <person name="Mardis E.R."/>
            <person name="Wilson R.K."/>
        </authorList>
    </citation>
    <scope>NUCLEOTIDE SEQUENCE [LARGE SCALE GENOMIC DNA]</scope>
    <source>
        <strain evidence="13">DNF00019</strain>
    </source>
</reference>
<evidence type="ECO:0000256" key="4">
    <source>
        <dbReference type="ARBA" id="ARBA00022777"/>
    </source>
</evidence>
<feature type="binding site" evidence="9">
    <location>
        <begin position="15"/>
        <end position="23"/>
    </location>
    <ligand>
        <name>ATP</name>
        <dbReference type="ChEBI" id="CHEBI:30616"/>
    </ligand>
</feature>
<keyword evidence="4 9" id="KW-0418">Kinase</keyword>
<evidence type="ECO:0000256" key="7">
    <source>
        <dbReference type="ARBA" id="ARBA00047615"/>
    </source>
</evidence>
<dbReference type="GO" id="GO:0006654">
    <property type="term" value="P:phosphatidic acid biosynthetic process"/>
    <property type="evidence" value="ECO:0007669"/>
    <property type="project" value="TreeGrafter"/>
</dbReference>
<evidence type="ECO:0000256" key="5">
    <source>
        <dbReference type="ARBA" id="ARBA00022840"/>
    </source>
</evidence>
<keyword evidence="6" id="KW-0012">Acyltransferase</keyword>
<keyword evidence="13" id="KW-1185">Reference proteome</keyword>
<keyword evidence="2 9" id="KW-0808">Transferase</keyword>
<dbReference type="PANTHER" id="PTHR10434">
    <property type="entry name" value="1-ACYL-SN-GLYCEROL-3-PHOSPHATE ACYLTRANSFERASE"/>
    <property type="match status" value="1"/>
</dbReference>
<dbReference type="InterPro" id="IPR003136">
    <property type="entry name" value="Cytidylate_kin"/>
</dbReference>
<keyword evidence="9" id="KW-0963">Cytoplasm</keyword>
<keyword evidence="3 9" id="KW-0547">Nucleotide-binding</keyword>
<keyword evidence="5 9" id="KW-0067">ATP-binding</keyword>
<gene>
    <name evidence="9" type="primary">cmk</name>
    <name evidence="12" type="ORF">HMPREF3192_01003</name>
</gene>
<dbReference type="EMBL" id="LSCR01000029">
    <property type="protein sequence ID" value="KXB33775.1"/>
    <property type="molecule type" value="Genomic_DNA"/>
</dbReference>
<dbReference type="STRING" id="1393034.HMPREF3192_01003"/>
<comment type="caution">
    <text evidence="12">The sequence shown here is derived from an EMBL/GenBank/DDBJ whole genome shotgun (WGS) entry which is preliminary data.</text>
</comment>
<dbReference type="GO" id="GO:0036430">
    <property type="term" value="F:CMP kinase activity"/>
    <property type="evidence" value="ECO:0007669"/>
    <property type="project" value="RHEA"/>
</dbReference>
<proteinExistence type="inferred from homology"/>
<dbReference type="Pfam" id="PF01553">
    <property type="entry name" value="Acyltransferase"/>
    <property type="match status" value="1"/>
</dbReference>
<dbReference type="SMART" id="SM00563">
    <property type="entry name" value="PlsC"/>
    <property type="match status" value="1"/>
</dbReference>
<feature type="compositionally biased region" description="Polar residues" evidence="10">
    <location>
        <begin position="190"/>
        <end position="201"/>
    </location>
</feature>
<evidence type="ECO:0000313" key="13">
    <source>
        <dbReference type="Proteomes" id="UP000070675"/>
    </source>
</evidence>
<evidence type="ECO:0000313" key="12">
    <source>
        <dbReference type="EMBL" id="KXB33775.1"/>
    </source>
</evidence>
<feature type="region of interest" description="Disordered" evidence="10">
    <location>
        <begin position="176"/>
        <end position="201"/>
    </location>
</feature>
<comment type="catalytic activity">
    <reaction evidence="8 9">
        <text>CMP + ATP = CDP + ADP</text>
        <dbReference type="Rhea" id="RHEA:11600"/>
        <dbReference type="ChEBI" id="CHEBI:30616"/>
        <dbReference type="ChEBI" id="CHEBI:58069"/>
        <dbReference type="ChEBI" id="CHEBI:60377"/>
        <dbReference type="ChEBI" id="CHEBI:456216"/>
        <dbReference type="EC" id="2.7.4.25"/>
    </reaction>
</comment>
<feature type="domain" description="Phospholipid/glycerol acyltransferase" evidence="11">
    <location>
        <begin position="337"/>
        <end position="453"/>
    </location>
</feature>
<dbReference type="NCBIfam" id="TIGR00017">
    <property type="entry name" value="cmk"/>
    <property type="match status" value="1"/>
</dbReference>
<evidence type="ECO:0000256" key="6">
    <source>
        <dbReference type="ARBA" id="ARBA00023315"/>
    </source>
</evidence>
<comment type="similarity">
    <text evidence="1 9">Belongs to the cytidylate kinase family. Type 1 subfamily.</text>
</comment>
<accession>A0A133XS59</accession>
<name>A0A133XS59_9ACTN</name>
<dbReference type="Gene3D" id="3.40.50.300">
    <property type="entry name" value="P-loop containing nucleotide triphosphate hydrolases"/>
    <property type="match status" value="1"/>
</dbReference>
<dbReference type="CDD" id="cd02020">
    <property type="entry name" value="CMPK"/>
    <property type="match status" value="1"/>
</dbReference>
<dbReference type="SUPFAM" id="SSF69593">
    <property type="entry name" value="Glycerol-3-phosphate (1)-acyltransferase"/>
    <property type="match status" value="1"/>
</dbReference>
<dbReference type="Proteomes" id="UP000070675">
    <property type="component" value="Unassembled WGS sequence"/>
</dbReference>
<evidence type="ECO:0000256" key="10">
    <source>
        <dbReference type="SAM" id="MobiDB-lite"/>
    </source>
</evidence>
<evidence type="ECO:0000259" key="11">
    <source>
        <dbReference type="SMART" id="SM00563"/>
    </source>
</evidence>